<feature type="transmembrane region" description="Helical" evidence="7">
    <location>
        <begin position="9"/>
        <end position="29"/>
    </location>
</feature>
<comment type="similarity">
    <text evidence="7">Belongs to the binding-protein-dependent transport system permease family.</text>
</comment>
<dbReference type="RefSeq" id="WP_252594661.1">
    <property type="nucleotide sequence ID" value="NZ_CP099489.1"/>
</dbReference>
<feature type="transmembrane region" description="Helical" evidence="7">
    <location>
        <begin position="279"/>
        <end position="305"/>
    </location>
</feature>
<keyword evidence="4 7" id="KW-0812">Transmembrane</keyword>
<feature type="transmembrane region" description="Helical" evidence="7">
    <location>
        <begin position="233"/>
        <end position="259"/>
    </location>
</feature>
<evidence type="ECO:0000256" key="6">
    <source>
        <dbReference type="ARBA" id="ARBA00023136"/>
    </source>
</evidence>
<dbReference type="InterPro" id="IPR035906">
    <property type="entry name" value="MetI-like_sf"/>
</dbReference>
<organism evidence="9 10">
    <name type="scientific">Ornithinimicrobium faecis</name>
    <dbReference type="NCBI Taxonomy" id="2934158"/>
    <lineage>
        <taxon>Bacteria</taxon>
        <taxon>Bacillati</taxon>
        <taxon>Actinomycetota</taxon>
        <taxon>Actinomycetes</taxon>
        <taxon>Micrococcales</taxon>
        <taxon>Ornithinimicrobiaceae</taxon>
        <taxon>Ornithinimicrobium</taxon>
    </lineage>
</organism>
<reference evidence="9" key="1">
    <citation type="submission" date="2022-06" db="EMBL/GenBank/DDBJ databases">
        <title>Ornithinimicrobium HY1793.</title>
        <authorList>
            <person name="Huang Y."/>
        </authorList>
    </citation>
    <scope>NUCLEOTIDE SEQUENCE</scope>
    <source>
        <strain evidence="9">HY1793</strain>
    </source>
</reference>
<protein>
    <submittedName>
        <fullName evidence="9">ABC transporter permease</fullName>
    </submittedName>
</protein>
<dbReference type="PANTHER" id="PTHR43163">
    <property type="entry name" value="DIPEPTIDE TRANSPORT SYSTEM PERMEASE PROTEIN DPPB-RELATED"/>
    <property type="match status" value="1"/>
</dbReference>
<feature type="domain" description="ABC transmembrane type-1" evidence="8">
    <location>
        <begin position="96"/>
        <end position="302"/>
    </location>
</feature>
<gene>
    <name evidence="9" type="ORF">NF556_06430</name>
</gene>
<dbReference type="Pfam" id="PF00528">
    <property type="entry name" value="BPD_transp_1"/>
    <property type="match status" value="1"/>
</dbReference>
<dbReference type="PROSITE" id="PS50928">
    <property type="entry name" value="ABC_TM1"/>
    <property type="match status" value="1"/>
</dbReference>
<keyword evidence="10" id="KW-1185">Reference proteome</keyword>
<dbReference type="CDD" id="cd06261">
    <property type="entry name" value="TM_PBP2"/>
    <property type="match status" value="1"/>
</dbReference>
<name>A0ABY4YWY0_9MICO</name>
<dbReference type="PANTHER" id="PTHR43163:SF6">
    <property type="entry name" value="DIPEPTIDE TRANSPORT SYSTEM PERMEASE PROTEIN DPPB-RELATED"/>
    <property type="match status" value="1"/>
</dbReference>
<dbReference type="InterPro" id="IPR045621">
    <property type="entry name" value="BPD_transp_1_N"/>
</dbReference>
<sequence length="311" mass="33499">MLLFLGKRLVAMVGVLLVVSLLVFSLLALSPGSIVSTLIGTRPATPELVAALEAQYHVNDPFLVQYWHWLTNAVQGDFGNSVRTGQPVTTMMAARLPLTMQLAAYALALVLAVGVPLGMLAGMRRGRLIDRFASTTAIVAMSAPAFAVAILLVWIFGVWLEWFPVYGAGEGLLERVRHLTLPAVSLALAMTALLLRQTRAATMHVMDQDYVTFARARGVDRARILLRYALRNTALPIITAAGVILVVALSGTVLVERVFAIQGVGTLMIDSVNNSDIPVVQGLAILVALLVVIVNLFVDLLTLAIDPRTRK</sequence>
<evidence type="ECO:0000259" key="8">
    <source>
        <dbReference type="PROSITE" id="PS50928"/>
    </source>
</evidence>
<evidence type="ECO:0000256" key="4">
    <source>
        <dbReference type="ARBA" id="ARBA00022692"/>
    </source>
</evidence>
<evidence type="ECO:0000256" key="7">
    <source>
        <dbReference type="RuleBase" id="RU363032"/>
    </source>
</evidence>
<dbReference type="Gene3D" id="1.10.3720.10">
    <property type="entry name" value="MetI-like"/>
    <property type="match status" value="1"/>
</dbReference>
<keyword evidence="3" id="KW-1003">Cell membrane</keyword>
<dbReference type="Pfam" id="PF19300">
    <property type="entry name" value="BPD_transp_1_N"/>
    <property type="match status" value="1"/>
</dbReference>
<keyword evidence="2 7" id="KW-0813">Transport</keyword>
<comment type="subcellular location">
    <subcellularLocation>
        <location evidence="1 7">Cell membrane</location>
        <topology evidence="1 7">Multi-pass membrane protein</topology>
    </subcellularLocation>
</comment>
<evidence type="ECO:0000313" key="10">
    <source>
        <dbReference type="Proteomes" id="UP001056455"/>
    </source>
</evidence>
<keyword evidence="6 7" id="KW-0472">Membrane</keyword>
<keyword evidence="5 7" id="KW-1133">Transmembrane helix</keyword>
<proteinExistence type="inferred from homology"/>
<feature type="transmembrane region" description="Helical" evidence="7">
    <location>
        <begin position="176"/>
        <end position="195"/>
    </location>
</feature>
<feature type="transmembrane region" description="Helical" evidence="7">
    <location>
        <begin position="102"/>
        <end position="120"/>
    </location>
</feature>
<dbReference type="InterPro" id="IPR000515">
    <property type="entry name" value="MetI-like"/>
</dbReference>
<evidence type="ECO:0000256" key="5">
    <source>
        <dbReference type="ARBA" id="ARBA00022989"/>
    </source>
</evidence>
<dbReference type="EMBL" id="CP099489">
    <property type="protein sequence ID" value="USQ81277.1"/>
    <property type="molecule type" value="Genomic_DNA"/>
</dbReference>
<evidence type="ECO:0000313" key="9">
    <source>
        <dbReference type="EMBL" id="USQ81277.1"/>
    </source>
</evidence>
<accession>A0ABY4YWY0</accession>
<dbReference type="SUPFAM" id="SSF161098">
    <property type="entry name" value="MetI-like"/>
    <property type="match status" value="1"/>
</dbReference>
<feature type="transmembrane region" description="Helical" evidence="7">
    <location>
        <begin position="132"/>
        <end position="156"/>
    </location>
</feature>
<evidence type="ECO:0000256" key="2">
    <source>
        <dbReference type="ARBA" id="ARBA00022448"/>
    </source>
</evidence>
<evidence type="ECO:0000256" key="1">
    <source>
        <dbReference type="ARBA" id="ARBA00004651"/>
    </source>
</evidence>
<dbReference type="Proteomes" id="UP001056455">
    <property type="component" value="Chromosome"/>
</dbReference>
<evidence type="ECO:0000256" key="3">
    <source>
        <dbReference type="ARBA" id="ARBA00022475"/>
    </source>
</evidence>